<dbReference type="OrthoDB" id="14833at2759"/>
<accession>A0A8S1UZW6</accession>
<evidence type="ECO:0000313" key="2">
    <source>
        <dbReference type="Proteomes" id="UP000689195"/>
    </source>
</evidence>
<protein>
    <submittedName>
        <fullName evidence="1">Uncharacterized protein</fullName>
    </submittedName>
</protein>
<dbReference type="PANTHER" id="PTHR10972:SF148">
    <property type="entry name" value="OXYSTEROL-BINDING PROTEIN 9"/>
    <property type="match status" value="1"/>
</dbReference>
<dbReference type="InterPro" id="IPR000648">
    <property type="entry name" value="Oxysterol-bd"/>
</dbReference>
<organism evidence="1 2">
    <name type="scientific">Paramecium pentaurelia</name>
    <dbReference type="NCBI Taxonomy" id="43138"/>
    <lineage>
        <taxon>Eukaryota</taxon>
        <taxon>Sar</taxon>
        <taxon>Alveolata</taxon>
        <taxon>Ciliophora</taxon>
        <taxon>Intramacronucleata</taxon>
        <taxon>Oligohymenophorea</taxon>
        <taxon>Peniculida</taxon>
        <taxon>Parameciidae</taxon>
        <taxon>Paramecium</taxon>
    </lineage>
</organism>
<evidence type="ECO:0000313" key="1">
    <source>
        <dbReference type="EMBL" id="CAD8169069.1"/>
    </source>
</evidence>
<reference evidence="1" key="1">
    <citation type="submission" date="2021-01" db="EMBL/GenBank/DDBJ databases">
        <authorList>
            <consortium name="Genoscope - CEA"/>
            <person name="William W."/>
        </authorList>
    </citation>
    <scope>NUCLEOTIDE SEQUENCE</scope>
</reference>
<dbReference type="GO" id="GO:0032934">
    <property type="term" value="F:sterol binding"/>
    <property type="evidence" value="ECO:0007669"/>
    <property type="project" value="TreeGrafter"/>
</dbReference>
<gene>
    <name evidence="1" type="ORF">PPENT_87.1.T0500145</name>
</gene>
<name>A0A8S1UZW6_9CILI</name>
<sequence>MDRLMDDSEYQLIRFKNKLRILQHKTQKEKIKAILNINSDNIIPIVSALVCPDVMKNWNTQIDQTNVLDIMLKNNSMIISELRKKYGLLYLKRSYTYIQGMFSKIKITFLLLIRNGYQFEGYIQLSIIAVIPQQDQVMIILETETKNGGYANDAQLSLHYVQELQNLEYYLIQKYFKIPTPQIVEDATKELLNIEIIEQYQPQRVNEVQMNSSLSDVDCNQFQSQIVLEEEPELINKNDYLQLLELVTKNTGIIFWSAIHYYQLSPLEPDNIYYKETAENKNIILQSDWEILEKGGLRFINKKKLEIQKEVITFMLRKLGSNLLMGKSLISISLPVNIFEKRSNLERACYSLGYIWLLEKAGELQDPLEQMKLVAQFSLAYNIMFLNMEKPFNPILGETFQGIMNGNLLYCEQISHHPPVLGLYILGRNFKLTGHLESQANFSANSITGQNYGYLQVTFTNKTTIIFNVMPGVIQGMTIGHRQFYYNGVGWMVDLENKLFCDIVVTAFPGMFSKKVIPQDYMEGYIIKGSVKEVNKFHQETYRKYQGIKTLSQQDRLCRISGRWTTGMIIDGVEVLNWFKHFPYKLKYEDYPLASDSNYREDIIAIKTGDLNLAQDRKEKMEIQQRHDKKIRQKNKY</sequence>
<dbReference type="AlphaFoldDB" id="A0A8S1UZW6"/>
<dbReference type="GO" id="GO:0005829">
    <property type="term" value="C:cytosol"/>
    <property type="evidence" value="ECO:0007669"/>
    <property type="project" value="TreeGrafter"/>
</dbReference>
<dbReference type="EMBL" id="CAJJDO010000050">
    <property type="protein sequence ID" value="CAD8169069.1"/>
    <property type="molecule type" value="Genomic_DNA"/>
</dbReference>
<dbReference type="GO" id="GO:0016020">
    <property type="term" value="C:membrane"/>
    <property type="evidence" value="ECO:0007669"/>
    <property type="project" value="TreeGrafter"/>
</dbReference>
<dbReference type="Pfam" id="PF01237">
    <property type="entry name" value="Oxysterol_BP"/>
    <property type="match status" value="1"/>
</dbReference>
<comment type="caution">
    <text evidence="1">The sequence shown here is derived from an EMBL/GenBank/DDBJ whole genome shotgun (WGS) entry which is preliminary data.</text>
</comment>
<proteinExistence type="predicted"/>
<dbReference type="Proteomes" id="UP000689195">
    <property type="component" value="Unassembled WGS sequence"/>
</dbReference>
<keyword evidence="2" id="KW-1185">Reference proteome</keyword>
<dbReference type="PANTHER" id="PTHR10972">
    <property type="entry name" value="OXYSTEROL-BINDING PROTEIN-RELATED"/>
    <property type="match status" value="1"/>
</dbReference>